<dbReference type="EMBL" id="LWBO01000077">
    <property type="protein sequence ID" value="OQP40133.1"/>
    <property type="molecule type" value="Genomic_DNA"/>
</dbReference>
<feature type="signal peptide" evidence="1">
    <location>
        <begin position="1"/>
        <end position="23"/>
    </location>
</feature>
<protein>
    <submittedName>
        <fullName evidence="2">Uncharacterized protein</fullName>
    </submittedName>
</protein>
<evidence type="ECO:0000256" key="1">
    <source>
        <dbReference type="SAM" id="SignalP"/>
    </source>
</evidence>
<keyword evidence="1" id="KW-0732">Signal</keyword>
<reference evidence="2 3" key="1">
    <citation type="submission" date="2016-04" db="EMBL/GenBank/DDBJ databases">
        <authorList>
            <person name="Chen L."/>
            <person name="Zhuang W."/>
            <person name="Wang G."/>
        </authorList>
    </citation>
    <scope>NUCLEOTIDE SEQUENCE [LARGE SCALE GENOMIC DNA]</scope>
    <source>
        <strain evidence="3">GR20</strain>
    </source>
</reference>
<name>A0ABX3NPK1_9BACT</name>
<dbReference type="RefSeq" id="WP_014217984.1">
    <property type="nucleotide sequence ID" value="NZ_LWBO01000077.1"/>
</dbReference>
<dbReference type="PROSITE" id="PS51257">
    <property type="entry name" value="PROKAR_LIPOPROTEIN"/>
    <property type="match status" value="1"/>
</dbReference>
<dbReference type="Proteomes" id="UP000192277">
    <property type="component" value="Unassembled WGS sequence"/>
</dbReference>
<accession>A0ABX3NPK1</accession>
<keyword evidence="3" id="KW-1185">Reference proteome</keyword>
<gene>
    <name evidence="2" type="ORF">A4D02_14465</name>
</gene>
<organism evidence="2 3">
    <name type="scientific">Niastella koreensis</name>
    <dbReference type="NCBI Taxonomy" id="354356"/>
    <lineage>
        <taxon>Bacteria</taxon>
        <taxon>Pseudomonadati</taxon>
        <taxon>Bacteroidota</taxon>
        <taxon>Chitinophagia</taxon>
        <taxon>Chitinophagales</taxon>
        <taxon>Chitinophagaceae</taxon>
        <taxon>Niastella</taxon>
    </lineage>
</organism>
<feature type="chain" id="PRO_5046050866" evidence="1">
    <location>
        <begin position="24"/>
        <end position="323"/>
    </location>
</feature>
<evidence type="ECO:0000313" key="3">
    <source>
        <dbReference type="Proteomes" id="UP000192277"/>
    </source>
</evidence>
<comment type="caution">
    <text evidence="2">The sequence shown here is derived from an EMBL/GenBank/DDBJ whole genome shotgun (WGS) entry which is preliminary data.</text>
</comment>
<sequence>MKKKIFHYLSILLACCLLQPASGQCVLGALSKELLDPNTTQEFKNFIKNNPEGMNAYGKYLVNPYLRKDVDVLTATADFMTNHPDYLRDFPGKFDDILENLKRAGARCNICPPGGNKGIPPMHQAISDLDWAWATFKDGNVDVHKLFTEMAASYQKADGGAYMISVLRTNALQDQNYVRSITSFEYQFLEDGRFEADLYRVVNGKNYLSEFKSFSRSSWEAFSSDTKKVNQFLAYFSSGDNFEYIANISKLSAEVNPATFVRTQFMKIFDAKARELLSARPTFFTKIKYGNQTIDIESVEELRNLCKNADFAESSLFNFVKPL</sequence>
<proteinExistence type="predicted"/>
<evidence type="ECO:0000313" key="2">
    <source>
        <dbReference type="EMBL" id="OQP40133.1"/>
    </source>
</evidence>